<keyword evidence="2" id="KW-1185">Reference proteome</keyword>
<reference evidence="3" key="2">
    <citation type="submission" date="2025-08" db="UniProtKB">
        <authorList>
            <consortium name="RefSeq"/>
        </authorList>
    </citation>
    <scope>IDENTIFICATION</scope>
    <source>
        <tissue evidence="3">Young leaves</tissue>
    </source>
</reference>
<proteinExistence type="predicted"/>
<feature type="compositionally biased region" description="Polar residues" evidence="1">
    <location>
        <begin position="64"/>
        <end position="78"/>
    </location>
</feature>
<evidence type="ECO:0000313" key="3">
    <source>
        <dbReference type="RefSeq" id="XP_038981953.1"/>
    </source>
</evidence>
<sequence>MRGGCIADRGSCGTGFDSASGSVRTKKFRTKGSELADRKGEKNKAMPRAPSIRCSSIDEALSFSSRAQHPKEQSSSFFQGKAAHKKGLARQKSGSFANEVQNQQGFVERRECTTGAQPHFFVGEIEWSSSRSSRQRKKEKFLYSLFVLRHYGFGVDPGNKEGIHKKKGSNTMIKYYPHD</sequence>
<feature type="region of interest" description="Disordered" evidence="1">
    <location>
        <begin position="64"/>
        <end position="99"/>
    </location>
</feature>
<dbReference type="GeneID" id="120110592"/>
<accession>A0A8B9ADD3</accession>
<dbReference type="RefSeq" id="XP_038981953.1">
    <property type="nucleotide sequence ID" value="XM_039126025.1"/>
</dbReference>
<evidence type="ECO:0000256" key="1">
    <source>
        <dbReference type="SAM" id="MobiDB-lite"/>
    </source>
</evidence>
<feature type="region of interest" description="Disordered" evidence="1">
    <location>
        <begin position="1"/>
        <end position="51"/>
    </location>
</feature>
<dbReference type="Proteomes" id="UP000228380">
    <property type="component" value="Chromosome 4"/>
</dbReference>
<gene>
    <name evidence="3" type="primary">LOC120110592</name>
</gene>
<feature type="compositionally biased region" description="Basic and acidic residues" evidence="1">
    <location>
        <begin position="31"/>
        <end position="44"/>
    </location>
</feature>
<reference evidence="2" key="1">
    <citation type="journal article" date="2019" name="Nat. Commun.">
        <title>Genome-wide association mapping of date palm fruit traits.</title>
        <authorList>
            <person name="Hazzouri K.M."/>
            <person name="Gros-Balthazard M."/>
            <person name="Flowers J.M."/>
            <person name="Copetti D."/>
            <person name="Lemansour A."/>
            <person name="Lebrun M."/>
            <person name="Masmoudi K."/>
            <person name="Ferrand S."/>
            <person name="Dhar M.I."/>
            <person name="Fresquez Z.A."/>
            <person name="Rosas U."/>
            <person name="Zhang J."/>
            <person name="Talag J."/>
            <person name="Lee S."/>
            <person name="Kudrna D."/>
            <person name="Powell R.F."/>
            <person name="Leitch I.J."/>
            <person name="Krueger R.R."/>
            <person name="Wing R.A."/>
            <person name="Amiri K.M.A."/>
            <person name="Purugganan M.D."/>
        </authorList>
    </citation>
    <scope>NUCLEOTIDE SEQUENCE [LARGE SCALE GENOMIC DNA]</scope>
    <source>
        <strain evidence="2">cv. Khalas</strain>
    </source>
</reference>
<dbReference type="KEGG" id="pda:120110592"/>
<protein>
    <submittedName>
        <fullName evidence="3">Uncharacterized protein LOC120110592</fullName>
    </submittedName>
</protein>
<name>A0A8B9ADD3_PHODC</name>
<dbReference type="AlphaFoldDB" id="A0A8B9ADD3"/>
<dbReference type="OrthoDB" id="645429at2759"/>
<organism evidence="2 3">
    <name type="scientific">Phoenix dactylifera</name>
    <name type="common">Date palm</name>
    <dbReference type="NCBI Taxonomy" id="42345"/>
    <lineage>
        <taxon>Eukaryota</taxon>
        <taxon>Viridiplantae</taxon>
        <taxon>Streptophyta</taxon>
        <taxon>Embryophyta</taxon>
        <taxon>Tracheophyta</taxon>
        <taxon>Spermatophyta</taxon>
        <taxon>Magnoliopsida</taxon>
        <taxon>Liliopsida</taxon>
        <taxon>Arecaceae</taxon>
        <taxon>Coryphoideae</taxon>
        <taxon>Phoeniceae</taxon>
        <taxon>Phoenix</taxon>
    </lineage>
</organism>
<evidence type="ECO:0000313" key="2">
    <source>
        <dbReference type="Proteomes" id="UP000228380"/>
    </source>
</evidence>